<evidence type="ECO:0000313" key="1">
    <source>
        <dbReference type="EMBL" id="QSF45173.1"/>
    </source>
</evidence>
<reference evidence="1 2" key="1">
    <citation type="submission" date="2021-02" db="EMBL/GenBank/DDBJ databases">
        <title>Paenibacillus tianjinensis sp. nov.</title>
        <authorList>
            <person name="Liu H."/>
        </authorList>
    </citation>
    <scope>NUCLEOTIDE SEQUENCE [LARGE SCALE GENOMIC DNA]</scope>
    <source>
        <strain evidence="1 2">TB2019</strain>
    </source>
</reference>
<organism evidence="1 2">
    <name type="scientific">Paenibacillus tianjinensis</name>
    <dbReference type="NCBI Taxonomy" id="2810347"/>
    <lineage>
        <taxon>Bacteria</taxon>
        <taxon>Bacillati</taxon>
        <taxon>Bacillota</taxon>
        <taxon>Bacilli</taxon>
        <taxon>Bacillales</taxon>
        <taxon>Paenibacillaceae</taxon>
        <taxon>Paenibacillus</taxon>
    </lineage>
</organism>
<dbReference type="Proteomes" id="UP000663452">
    <property type="component" value="Chromosome"/>
</dbReference>
<proteinExistence type="predicted"/>
<evidence type="ECO:0000313" key="2">
    <source>
        <dbReference type="Proteomes" id="UP000663452"/>
    </source>
</evidence>
<dbReference type="RefSeq" id="WP_206102647.1">
    <property type="nucleotide sequence ID" value="NZ_CP070969.1"/>
</dbReference>
<name>A0ABX7LAJ4_9BACL</name>
<protein>
    <submittedName>
        <fullName evidence="1">Uncharacterized protein</fullName>
    </submittedName>
</protein>
<accession>A0ABX7LAJ4</accession>
<dbReference type="EMBL" id="CP070969">
    <property type="protein sequence ID" value="QSF45173.1"/>
    <property type="molecule type" value="Genomic_DNA"/>
</dbReference>
<keyword evidence="2" id="KW-1185">Reference proteome</keyword>
<gene>
    <name evidence="1" type="ORF">JRJ22_00270</name>
</gene>
<sequence>MEIQDYPIRVSGLIDFKIALLPKIGKRYRRHSSAIALELCEIGKDAVGNLCTSDKKTARGDCPCGYL</sequence>